<gene>
    <name evidence="1" type="ORF">DHW29_17680</name>
</gene>
<evidence type="ECO:0000313" key="2">
    <source>
        <dbReference type="Proteomes" id="UP000263596"/>
    </source>
</evidence>
<dbReference type="Proteomes" id="UP000263596">
    <property type="component" value="Unassembled WGS sequence"/>
</dbReference>
<organism evidence="1 2">
    <name type="scientific">Acinetobacter ursingii</name>
    <dbReference type="NCBI Taxonomy" id="108980"/>
    <lineage>
        <taxon>Bacteria</taxon>
        <taxon>Pseudomonadati</taxon>
        <taxon>Pseudomonadota</taxon>
        <taxon>Gammaproteobacteria</taxon>
        <taxon>Moraxellales</taxon>
        <taxon>Moraxellaceae</taxon>
        <taxon>Acinetobacter</taxon>
    </lineage>
</organism>
<name>A0A3D2STH4_9GAMM</name>
<proteinExistence type="predicted"/>
<evidence type="ECO:0000313" key="1">
    <source>
        <dbReference type="EMBL" id="HCK31805.1"/>
    </source>
</evidence>
<protein>
    <submittedName>
        <fullName evidence="1">Virion morphogenesis protein</fullName>
    </submittedName>
</protein>
<reference evidence="1 2" key="1">
    <citation type="journal article" date="2018" name="Nat. Biotechnol.">
        <title>A standardized bacterial taxonomy based on genome phylogeny substantially revises the tree of life.</title>
        <authorList>
            <person name="Parks D.H."/>
            <person name="Chuvochina M."/>
            <person name="Waite D.W."/>
            <person name="Rinke C."/>
            <person name="Skarshewski A."/>
            <person name="Chaumeil P.A."/>
            <person name="Hugenholtz P."/>
        </authorList>
    </citation>
    <scope>NUCLEOTIDE SEQUENCE [LARGE SCALE GENOMIC DNA]</scope>
    <source>
        <strain evidence="1">UBA9669</strain>
    </source>
</reference>
<dbReference type="AlphaFoldDB" id="A0A3D2STH4"/>
<accession>A0A3D2STH4</accession>
<comment type="caution">
    <text evidence="1">The sequence shown here is derived from an EMBL/GenBank/DDBJ whole genome shotgun (WGS) entry which is preliminary data.</text>
</comment>
<dbReference type="InterPro" id="IPR006522">
    <property type="entry name" value="Phage_virion_morphogenesis"/>
</dbReference>
<dbReference type="Pfam" id="PF05069">
    <property type="entry name" value="Phage_tail_S"/>
    <property type="match status" value="1"/>
</dbReference>
<sequence>MAAHISIKADGESVVMQVLQQLADFENRKNEMFTEIGGYGVSSSQMRFVNQSNVDGNPWKQSWRAQLQGGQTLRDTGRLMNGLNFQTLSNGVEWGSGEEYAAMMHFGGTILPKTADYLTFNVAGNWRKVKSVEVPPRTYLGIDSEDEENILDIIGRFILV</sequence>
<dbReference type="EMBL" id="DPVE01000326">
    <property type="protein sequence ID" value="HCK31805.1"/>
    <property type="molecule type" value="Genomic_DNA"/>
</dbReference>
<dbReference type="RefSeq" id="WP_049173700.1">
    <property type="nucleotide sequence ID" value="NZ_BKFK01000002.1"/>
</dbReference>